<accession>A0A1M6GB44</accession>
<dbReference type="Proteomes" id="UP000184052">
    <property type="component" value="Unassembled WGS sequence"/>
</dbReference>
<evidence type="ECO:0000256" key="1">
    <source>
        <dbReference type="ARBA" id="ARBA00004651"/>
    </source>
</evidence>
<evidence type="ECO:0000313" key="9">
    <source>
        <dbReference type="EMBL" id="SHJ07166.1"/>
    </source>
</evidence>
<dbReference type="AlphaFoldDB" id="A0A1M6GB44"/>
<dbReference type="OrthoDB" id="9789113at2"/>
<dbReference type="PANTHER" id="PTHR14969">
    <property type="entry name" value="SPHINGOSINE-1-PHOSPHATE PHOSPHOHYDROLASE"/>
    <property type="match status" value="1"/>
</dbReference>
<keyword evidence="10" id="KW-1185">Reference proteome</keyword>
<feature type="domain" description="Phosphatidic acid phosphatase type 2/haloperoxidase" evidence="8">
    <location>
        <begin position="58"/>
        <end position="168"/>
    </location>
</feature>
<sequence length="186" mass="20821">MIAQINNLDQIIIFYIQTNCHTPILDKIMILATMSGNKGAIWILTALLLLASKKTRKIGVIMSLALIISFAAGEGILKHIIQRPRPYDVFPGVQLLVAKSTAYSFPSGHTTTSFAAFYVLSRYLRTYSCLFGLLACIISFSRLYLFMHYPTDILAGIVLGLSLGKVAIWIYENKLKKLMHLNPDHE</sequence>
<dbReference type="EMBL" id="FQZL01000010">
    <property type="protein sequence ID" value="SHJ07166.1"/>
    <property type="molecule type" value="Genomic_DNA"/>
</dbReference>
<dbReference type="Pfam" id="PF01569">
    <property type="entry name" value="PAP2"/>
    <property type="match status" value="1"/>
</dbReference>
<keyword evidence="5 7" id="KW-1133">Transmembrane helix</keyword>
<evidence type="ECO:0000259" key="8">
    <source>
        <dbReference type="SMART" id="SM00014"/>
    </source>
</evidence>
<feature type="transmembrane region" description="Helical" evidence="7">
    <location>
        <begin position="28"/>
        <end position="51"/>
    </location>
</feature>
<keyword evidence="4" id="KW-0378">Hydrolase</keyword>
<feature type="transmembrane region" description="Helical" evidence="7">
    <location>
        <begin position="58"/>
        <end position="81"/>
    </location>
</feature>
<evidence type="ECO:0000256" key="3">
    <source>
        <dbReference type="ARBA" id="ARBA00022692"/>
    </source>
</evidence>
<dbReference type="PANTHER" id="PTHR14969:SF62">
    <property type="entry name" value="DECAPRENYLPHOSPHORYL-5-PHOSPHORIBOSE PHOSPHATASE RV3807C-RELATED"/>
    <property type="match status" value="1"/>
</dbReference>
<evidence type="ECO:0000256" key="4">
    <source>
        <dbReference type="ARBA" id="ARBA00022801"/>
    </source>
</evidence>
<name>A0A1M6GB44_9FIRM</name>
<keyword evidence="2" id="KW-1003">Cell membrane</keyword>
<feature type="transmembrane region" description="Helical" evidence="7">
    <location>
        <begin position="153"/>
        <end position="171"/>
    </location>
</feature>
<organism evidence="9 10">
    <name type="scientific">Dethiosulfatibacter aminovorans DSM 17477</name>
    <dbReference type="NCBI Taxonomy" id="1121476"/>
    <lineage>
        <taxon>Bacteria</taxon>
        <taxon>Bacillati</taxon>
        <taxon>Bacillota</taxon>
        <taxon>Tissierellia</taxon>
        <taxon>Dethiosulfatibacter</taxon>
    </lineage>
</organism>
<evidence type="ECO:0000256" key="7">
    <source>
        <dbReference type="SAM" id="Phobius"/>
    </source>
</evidence>
<dbReference type="SMART" id="SM00014">
    <property type="entry name" value="acidPPc"/>
    <property type="match status" value="1"/>
</dbReference>
<evidence type="ECO:0000256" key="6">
    <source>
        <dbReference type="ARBA" id="ARBA00023136"/>
    </source>
</evidence>
<feature type="transmembrane region" description="Helical" evidence="7">
    <location>
        <begin position="127"/>
        <end position="147"/>
    </location>
</feature>
<reference evidence="9 10" key="1">
    <citation type="submission" date="2016-11" db="EMBL/GenBank/DDBJ databases">
        <authorList>
            <person name="Jaros S."/>
            <person name="Januszkiewicz K."/>
            <person name="Wedrychowicz H."/>
        </authorList>
    </citation>
    <scope>NUCLEOTIDE SEQUENCE [LARGE SCALE GENOMIC DNA]</scope>
    <source>
        <strain evidence="9 10">DSM 17477</strain>
    </source>
</reference>
<dbReference type="InterPro" id="IPR036938">
    <property type="entry name" value="PAP2/HPO_sf"/>
</dbReference>
<keyword evidence="3 7" id="KW-0812">Transmembrane</keyword>
<evidence type="ECO:0000256" key="2">
    <source>
        <dbReference type="ARBA" id="ARBA00022475"/>
    </source>
</evidence>
<dbReference type="GO" id="GO:0005886">
    <property type="term" value="C:plasma membrane"/>
    <property type="evidence" value="ECO:0007669"/>
    <property type="project" value="UniProtKB-SubCell"/>
</dbReference>
<comment type="subcellular location">
    <subcellularLocation>
        <location evidence="1">Cell membrane</location>
        <topology evidence="1">Multi-pass membrane protein</topology>
    </subcellularLocation>
</comment>
<keyword evidence="6 7" id="KW-0472">Membrane</keyword>
<dbReference type="SUPFAM" id="SSF48317">
    <property type="entry name" value="Acid phosphatase/Vanadium-dependent haloperoxidase"/>
    <property type="match status" value="1"/>
</dbReference>
<dbReference type="GO" id="GO:0016787">
    <property type="term" value="F:hydrolase activity"/>
    <property type="evidence" value="ECO:0007669"/>
    <property type="project" value="UniProtKB-KW"/>
</dbReference>
<proteinExistence type="predicted"/>
<gene>
    <name evidence="9" type="ORF">SAMN02745751_01678</name>
</gene>
<dbReference type="Gene3D" id="1.20.144.10">
    <property type="entry name" value="Phosphatidic acid phosphatase type 2/haloperoxidase"/>
    <property type="match status" value="2"/>
</dbReference>
<protein>
    <submittedName>
        <fullName evidence="9">Undecaprenyl-diphosphatase</fullName>
    </submittedName>
</protein>
<evidence type="ECO:0000256" key="5">
    <source>
        <dbReference type="ARBA" id="ARBA00022989"/>
    </source>
</evidence>
<dbReference type="InterPro" id="IPR000326">
    <property type="entry name" value="PAP2/HPO"/>
</dbReference>
<dbReference type="STRING" id="1121476.SAMN02745751_01678"/>
<evidence type="ECO:0000313" key="10">
    <source>
        <dbReference type="Proteomes" id="UP000184052"/>
    </source>
</evidence>
<dbReference type="CDD" id="cd03392">
    <property type="entry name" value="PAP2_like_2"/>
    <property type="match status" value="1"/>
</dbReference>